<evidence type="ECO:0000313" key="4">
    <source>
        <dbReference type="Proteomes" id="UP000490386"/>
    </source>
</evidence>
<dbReference type="Proteomes" id="UP000490386">
    <property type="component" value="Unassembled WGS sequence"/>
</dbReference>
<dbReference type="EMBL" id="WBJX01000001">
    <property type="protein sequence ID" value="KAB1639438.1"/>
    <property type="molecule type" value="Genomic_DNA"/>
</dbReference>
<comment type="caution">
    <text evidence="3">The sequence shown here is derived from an EMBL/GenBank/DDBJ whole genome shotgun (WGS) entry which is preliminary data.</text>
</comment>
<feature type="transmembrane region" description="Helical" evidence="2">
    <location>
        <begin position="28"/>
        <end position="46"/>
    </location>
</feature>
<feature type="transmembrane region" description="Helical" evidence="2">
    <location>
        <begin position="149"/>
        <end position="171"/>
    </location>
</feature>
<keyword evidence="2" id="KW-0812">Transmembrane</keyword>
<keyword evidence="2" id="KW-1133">Transmembrane helix</keyword>
<dbReference type="RefSeq" id="WP_151422496.1">
    <property type="nucleotide sequence ID" value="NZ_WBJX01000001.1"/>
</dbReference>
<evidence type="ECO:0000256" key="1">
    <source>
        <dbReference type="SAM" id="MobiDB-lite"/>
    </source>
</evidence>
<accession>A0A7J5B5I5</accession>
<feature type="transmembrane region" description="Helical" evidence="2">
    <location>
        <begin position="117"/>
        <end position="137"/>
    </location>
</feature>
<name>A0A7J5B5I5_9MICO</name>
<feature type="region of interest" description="Disordered" evidence="1">
    <location>
        <begin position="215"/>
        <end position="235"/>
    </location>
</feature>
<reference evidence="3 4" key="1">
    <citation type="submission" date="2019-09" db="EMBL/GenBank/DDBJ databases">
        <title>Phylogeny of genus Pseudoclavibacter and closely related genus.</title>
        <authorList>
            <person name="Li Y."/>
        </authorList>
    </citation>
    <scope>NUCLEOTIDE SEQUENCE [LARGE SCALE GENOMIC DNA]</scope>
    <source>
        <strain evidence="3 4">THG-MD12</strain>
    </source>
</reference>
<evidence type="ECO:0000313" key="3">
    <source>
        <dbReference type="EMBL" id="KAB1639438.1"/>
    </source>
</evidence>
<gene>
    <name evidence="3" type="ORF">F8O03_03635</name>
</gene>
<feature type="transmembrane region" description="Helical" evidence="2">
    <location>
        <begin position="82"/>
        <end position="105"/>
    </location>
</feature>
<protein>
    <submittedName>
        <fullName evidence="3">Uncharacterized protein</fullName>
    </submittedName>
</protein>
<dbReference type="AlphaFoldDB" id="A0A7J5B5I5"/>
<evidence type="ECO:0000256" key="2">
    <source>
        <dbReference type="SAM" id="Phobius"/>
    </source>
</evidence>
<proteinExistence type="predicted"/>
<dbReference type="OrthoDB" id="5106243at2"/>
<keyword evidence="4" id="KW-1185">Reference proteome</keyword>
<keyword evidence="2" id="KW-0472">Membrane</keyword>
<organism evidence="3 4">
    <name type="scientific">Pseudoclavibacter terrae</name>
    <dbReference type="NCBI Taxonomy" id="1530195"/>
    <lineage>
        <taxon>Bacteria</taxon>
        <taxon>Bacillati</taxon>
        <taxon>Actinomycetota</taxon>
        <taxon>Actinomycetes</taxon>
        <taxon>Micrococcales</taxon>
        <taxon>Microbacteriaceae</taxon>
        <taxon>Pseudoclavibacter</taxon>
    </lineage>
</organism>
<sequence>MATAQDDDSLVEDTAAMSSYPAYRPKQIAFGVLAALLLVTMFFPWWNSEIPLNRIAPTLNGWQLFVAGTGLSQMDEALGYNWFGTFLFGLVPTIPLLGLVVVLILRISGVAVISAKILQVYAALATLGILFLFVFATLRVDAANGQYPIAYGAWLALVPSVATLVLATLWWRREKLHYPTRKWLGFGPQRAKKHDEAGSAAMFDDLVEPDDDEEISLGSETAIDENTSPGKRPRA</sequence>